<evidence type="ECO:0008006" key="3">
    <source>
        <dbReference type="Google" id="ProtNLM"/>
    </source>
</evidence>
<sequence>MRHEVQSGLVTASVLKLNIDGGDAQYTAAMLTPYSDKPVTSRDTLPPTDIFADIIRRADREGIDIHLHYYGDRATRLSGRFRCGGRRIGPDLAGRRAASQSGLLHAGSPGGASVGAARCRLASRVK</sequence>
<dbReference type="Proteomes" id="UP000553963">
    <property type="component" value="Unassembled WGS sequence"/>
</dbReference>
<dbReference type="Gene3D" id="3.20.20.140">
    <property type="entry name" value="Metal-dependent hydrolases"/>
    <property type="match status" value="1"/>
</dbReference>
<protein>
    <recommendedName>
        <fullName evidence="3">Amidohydrolase 3 domain-containing protein</fullName>
    </recommendedName>
</protein>
<evidence type="ECO:0000313" key="1">
    <source>
        <dbReference type="EMBL" id="MBB3931406.1"/>
    </source>
</evidence>
<name>A0A840ASR6_9HYPH</name>
<proteinExistence type="predicted"/>
<reference evidence="1 2" key="1">
    <citation type="submission" date="2020-08" db="EMBL/GenBank/DDBJ databases">
        <title>Genomic Encyclopedia of Type Strains, Phase IV (KMG-IV): sequencing the most valuable type-strain genomes for metagenomic binning, comparative biology and taxonomic classification.</title>
        <authorList>
            <person name="Goeker M."/>
        </authorList>
    </citation>
    <scope>NUCLEOTIDE SEQUENCE [LARGE SCALE GENOMIC DNA]</scope>
    <source>
        <strain evidence="1 2">DSM 25966</strain>
    </source>
</reference>
<keyword evidence="2" id="KW-1185">Reference proteome</keyword>
<dbReference type="RefSeq" id="WP_183399050.1">
    <property type="nucleotide sequence ID" value="NZ_JACIDS010000003.1"/>
</dbReference>
<organism evidence="1 2">
    <name type="scientific">Kaistia hirudinis</name>
    <dbReference type="NCBI Taxonomy" id="1293440"/>
    <lineage>
        <taxon>Bacteria</taxon>
        <taxon>Pseudomonadati</taxon>
        <taxon>Pseudomonadota</taxon>
        <taxon>Alphaproteobacteria</taxon>
        <taxon>Hyphomicrobiales</taxon>
        <taxon>Kaistiaceae</taxon>
        <taxon>Kaistia</taxon>
    </lineage>
</organism>
<evidence type="ECO:0000313" key="2">
    <source>
        <dbReference type="Proteomes" id="UP000553963"/>
    </source>
</evidence>
<gene>
    <name evidence="1" type="ORF">GGR25_002456</name>
</gene>
<dbReference type="AlphaFoldDB" id="A0A840ASR6"/>
<comment type="caution">
    <text evidence="1">The sequence shown here is derived from an EMBL/GenBank/DDBJ whole genome shotgun (WGS) entry which is preliminary data.</text>
</comment>
<dbReference type="EMBL" id="JACIDS010000003">
    <property type="protein sequence ID" value="MBB3931406.1"/>
    <property type="molecule type" value="Genomic_DNA"/>
</dbReference>
<accession>A0A840ASR6</accession>